<dbReference type="InterPro" id="IPR002068">
    <property type="entry name" value="A-crystallin/Hsp20_dom"/>
</dbReference>
<evidence type="ECO:0000256" key="3">
    <source>
        <dbReference type="RuleBase" id="RU003616"/>
    </source>
</evidence>
<evidence type="ECO:0000256" key="2">
    <source>
        <dbReference type="PROSITE-ProRule" id="PRU00285"/>
    </source>
</evidence>
<keyword evidence="7" id="KW-1185">Reference proteome</keyword>
<comment type="similarity">
    <text evidence="2 3">Belongs to the small heat shock protein (HSP20) family.</text>
</comment>
<dbReference type="Proteomes" id="UP000076858">
    <property type="component" value="Unassembled WGS sequence"/>
</dbReference>
<evidence type="ECO:0000256" key="4">
    <source>
        <dbReference type="SAM" id="MobiDB-lite"/>
    </source>
</evidence>
<accession>A0A164UFJ1</accession>
<evidence type="ECO:0000256" key="1">
    <source>
        <dbReference type="ARBA" id="ARBA00023016"/>
    </source>
</evidence>
<sequence length="234" mass="26554">MTMNDFAVHGIANPFLESDVLTFGDFSSMVPRGMDPWGLSRMDPFSRWGEPSMSSLLSPDVYIMPTVMKRRQQQNREVISDQDKYQVTLNLGDFKSNEINVKVVDRALDICAEHKEKPDETGHISRNIRRRYMLPRNVDFENLNATLSDNGTLVVCATKKPIEPVSNGKCYDMQFSVFIMVFAVIFCCVQGNERKIEVKQLPPQSQQPQQTAPVTQKTEQETGKGSIHIPVSHE</sequence>
<dbReference type="GO" id="GO:0042026">
    <property type="term" value="P:protein refolding"/>
    <property type="evidence" value="ECO:0007669"/>
    <property type="project" value="TreeGrafter"/>
</dbReference>
<protein>
    <submittedName>
        <fullName evidence="6">Heat shock protein beta-8</fullName>
    </submittedName>
</protein>
<dbReference type="CDD" id="cd06526">
    <property type="entry name" value="metazoan_ACD"/>
    <property type="match status" value="1"/>
</dbReference>
<gene>
    <name evidence="6" type="ORF">APZ42_024078</name>
</gene>
<dbReference type="OrthoDB" id="6332074at2759"/>
<dbReference type="PROSITE" id="PS01031">
    <property type="entry name" value="SHSP"/>
    <property type="match status" value="1"/>
</dbReference>
<evidence type="ECO:0000259" key="5">
    <source>
        <dbReference type="PROSITE" id="PS01031"/>
    </source>
</evidence>
<dbReference type="InterPro" id="IPR001436">
    <property type="entry name" value="Alpha-crystallin/sHSP_animal"/>
</dbReference>
<dbReference type="PANTHER" id="PTHR45640:SF13">
    <property type="entry name" value="HEAT SHOCK PROTEIN 22-RELATED"/>
    <property type="match status" value="1"/>
</dbReference>
<feature type="region of interest" description="Disordered" evidence="4">
    <location>
        <begin position="201"/>
        <end position="234"/>
    </location>
</feature>
<dbReference type="PRINTS" id="PR00299">
    <property type="entry name" value="ACRYSTALLIN"/>
</dbReference>
<evidence type="ECO:0000313" key="7">
    <source>
        <dbReference type="Proteomes" id="UP000076858"/>
    </source>
</evidence>
<dbReference type="EMBL" id="LRGB01001581">
    <property type="protein sequence ID" value="KZS11317.1"/>
    <property type="molecule type" value="Genomic_DNA"/>
</dbReference>
<dbReference type="STRING" id="35525.A0A164UFJ1"/>
<dbReference type="Pfam" id="PF00011">
    <property type="entry name" value="HSP20"/>
    <property type="match status" value="1"/>
</dbReference>
<evidence type="ECO:0000313" key="6">
    <source>
        <dbReference type="EMBL" id="KZS11317.1"/>
    </source>
</evidence>
<reference evidence="6 7" key="1">
    <citation type="submission" date="2016-03" db="EMBL/GenBank/DDBJ databases">
        <title>EvidentialGene: Evidence-directed Construction of Genes on Genomes.</title>
        <authorList>
            <person name="Gilbert D.G."/>
            <person name="Choi J.-H."/>
            <person name="Mockaitis K."/>
            <person name="Colbourne J."/>
            <person name="Pfrender M."/>
        </authorList>
    </citation>
    <scope>NUCLEOTIDE SEQUENCE [LARGE SCALE GENOMIC DNA]</scope>
    <source>
        <strain evidence="6 7">Xinb3</strain>
        <tissue evidence="6">Complete organism</tissue>
    </source>
</reference>
<name>A0A164UFJ1_9CRUS</name>
<dbReference type="SUPFAM" id="SSF49764">
    <property type="entry name" value="HSP20-like chaperones"/>
    <property type="match status" value="1"/>
</dbReference>
<dbReference type="PANTHER" id="PTHR45640">
    <property type="entry name" value="HEAT SHOCK PROTEIN HSP-12.2-RELATED"/>
    <property type="match status" value="1"/>
</dbReference>
<dbReference type="GO" id="GO:0005634">
    <property type="term" value="C:nucleus"/>
    <property type="evidence" value="ECO:0007669"/>
    <property type="project" value="TreeGrafter"/>
</dbReference>
<feature type="domain" description="SHSP" evidence="5">
    <location>
        <begin position="67"/>
        <end position="176"/>
    </location>
</feature>
<dbReference type="AlphaFoldDB" id="A0A164UFJ1"/>
<dbReference type="InterPro" id="IPR008978">
    <property type="entry name" value="HSP20-like_chaperone"/>
</dbReference>
<dbReference type="GO" id="GO:0009408">
    <property type="term" value="P:response to heat"/>
    <property type="evidence" value="ECO:0007669"/>
    <property type="project" value="TreeGrafter"/>
</dbReference>
<comment type="caution">
    <text evidence="6">The sequence shown here is derived from an EMBL/GenBank/DDBJ whole genome shotgun (WGS) entry which is preliminary data.</text>
</comment>
<feature type="compositionally biased region" description="Low complexity" evidence="4">
    <location>
        <begin position="201"/>
        <end position="217"/>
    </location>
</feature>
<dbReference type="Gene3D" id="2.60.40.790">
    <property type="match status" value="1"/>
</dbReference>
<organism evidence="6 7">
    <name type="scientific">Daphnia magna</name>
    <dbReference type="NCBI Taxonomy" id="35525"/>
    <lineage>
        <taxon>Eukaryota</taxon>
        <taxon>Metazoa</taxon>
        <taxon>Ecdysozoa</taxon>
        <taxon>Arthropoda</taxon>
        <taxon>Crustacea</taxon>
        <taxon>Branchiopoda</taxon>
        <taxon>Diplostraca</taxon>
        <taxon>Cladocera</taxon>
        <taxon>Anomopoda</taxon>
        <taxon>Daphniidae</taxon>
        <taxon>Daphnia</taxon>
    </lineage>
</organism>
<dbReference type="GO" id="GO:0051082">
    <property type="term" value="F:unfolded protein binding"/>
    <property type="evidence" value="ECO:0007669"/>
    <property type="project" value="TreeGrafter"/>
</dbReference>
<keyword evidence="1 6" id="KW-0346">Stress response</keyword>
<proteinExistence type="inferred from homology"/>
<dbReference type="GO" id="GO:0005737">
    <property type="term" value="C:cytoplasm"/>
    <property type="evidence" value="ECO:0007669"/>
    <property type="project" value="TreeGrafter"/>
</dbReference>